<comment type="caution">
    <text evidence="2">The sequence shown here is derived from an EMBL/GenBank/DDBJ whole genome shotgun (WGS) entry which is preliminary data.</text>
</comment>
<feature type="domain" description="Tn3 transposase DDE" evidence="1">
    <location>
        <begin position="2"/>
        <end position="146"/>
    </location>
</feature>
<protein>
    <recommendedName>
        <fullName evidence="1">Tn3 transposase DDE domain-containing protein</fullName>
    </recommendedName>
</protein>
<dbReference type="AlphaFoldDB" id="A0A9W4LB60"/>
<dbReference type="GO" id="GO:0004803">
    <property type="term" value="F:transposase activity"/>
    <property type="evidence" value="ECO:0007669"/>
    <property type="project" value="InterPro"/>
</dbReference>
<dbReference type="InterPro" id="IPR002513">
    <property type="entry name" value="Tn3_Tnp_DDE_dom"/>
</dbReference>
<gene>
    <name evidence="2" type="ORF">SRABI133_05162</name>
</gene>
<reference evidence="2" key="1">
    <citation type="submission" date="2021-11" db="EMBL/GenBank/DDBJ databases">
        <authorList>
            <person name="Bulgarelli D."/>
        </authorList>
    </citation>
    <scope>NUCLEOTIDE SEQUENCE</scope>
    <source>
        <strain evidence="2">Bi133</strain>
    </source>
</reference>
<proteinExistence type="predicted"/>
<dbReference type="Pfam" id="PF01526">
    <property type="entry name" value="DDE_Tnp_Tn3"/>
    <property type="match status" value="1"/>
</dbReference>
<organism evidence="2 3">
    <name type="scientific">Peribacillus simplex</name>
    <dbReference type="NCBI Taxonomy" id="1478"/>
    <lineage>
        <taxon>Bacteria</taxon>
        <taxon>Bacillati</taxon>
        <taxon>Bacillota</taxon>
        <taxon>Bacilli</taxon>
        <taxon>Bacillales</taxon>
        <taxon>Bacillaceae</taxon>
        <taxon>Peribacillus</taxon>
    </lineage>
</organism>
<dbReference type="Proteomes" id="UP000789326">
    <property type="component" value="Unassembled WGS sequence"/>
</dbReference>
<evidence type="ECO:0000313" key="3">
    <source>
        <dbReference type="Proteomes" id="UP000789326"/>
    </source>
</evidence>
<evidence type="ECO:0000313" key="2">
    <source>
        <dbReference type="EMBL" id="CAH0316480.1"/>
    </source>
</evidence>
<evidence type="ECO:0000259" key="1">
    <source>
        <dbReference type="Pfam" id="PF01526"/>
    </source>
</evidence>
<dbReference type="EMBL" id="CAKKMG010000169">
    <property type="protein sequence ID" value="CAH0316480.1"/>
    <property type="molecule type" value="Genomic_DNA"/>
</dbReference>
<dbReference type="GO" id="GO:0006313">
    <property type="term" value="P:DNA transposition"/>
    <property type="evidence" value="ECO:0007669"/>
    <property type="project" value="InterPro"/>
</dbReference>
<accession>A0A9W4LB60</accession>
<name>A0A9W4LB60_9BACI</name>
<sequence length="151" mass="17114">MSDSKLYVIGKPSDFPKLENLLRGQIDMKVIRGNYDDVLRLAHSIREGKASGALIMGKLGSYARQNKVAKALREMGRIEKTIFMLDYISNESMRRRIQRGLNKGEAMNALARAIFFGKHGELRERTLQDQLQRASALNILINAISYGIQFI</sequence>